<dbReference type="SUPFAM" id="SSF54534">
    <property type="entry name" value="FKBP-like"/>
    <property type="match status" value="1"/>
</dbReference>
<dbReference type="PANTHER" id="PTHR10516:SF443">
    <property type="entry name" value="FK506-BINDING PROTEIN 59-RELATED"/>
    <property type="match status" value="1"/>
</dbReference>
<evidence type="ECO:0000256" key="5">
    <source>
        <dbReference type="PROSITE-ProRule" id="PRU00277"/>
    </source>
</evidence>
<dbReference type="OMA" id="ATLKFEM"/>
<accession>G0U6B0</accession>
<protein>
    <recommendedName>
        <fullName evidence="2 5">peptidylprolyl isomerase</fullName>
        <ecNumber evidence="2 5">5.2.1.8</ecNumber>
    </recommendedName>
</protein>
<dbReference type="InterPro" id="IPR001179">
    <property type="entry name" value="PPIase_FKBP_dom"/>
</dbReference>
<sequence length="108" mass="11832">MGVERVVIKSGSGLRPRAGDIVEVLASGFLATGKKFWPIQGESEPFSFCVGRGQVIRGWDEGVMQMEVGEKARLHVTSDYAYGSKGFPEWGIKPGDSLVFEIELLQVK</sequence>
<dbReference type="PROSITE" id="PS50059">
    <property type="entry name" value="FKBP_PPIASE"/>
    <property type="match status" value="1"/>
</dbReference>
<dbReference type="VEuPathDB" id="TriTrypDB:TvY486_1004640"/>
<comment type="catalytic activity">
    <reaction evidence="1 5">
        <text>[protein]-peptidylproline (omega=180) = [protein]-peptidylproline (omega=0)</text>
        <dbReference type="Rhea" id="RHEA:16237"/>
        <dbReference type="Rhea" id="RHEA-COMP:10747"/>
        <dbReference type="Rhea" id="RHEA-COMP:10748"/>
        <dbReference type="ChEBI" id="CHEBI:83833"/>
        <dbReference type="ChEBI" id="CHEBI:83834"/>
        <dbReference type="EC" id="5.2.1.8"/>
    </reaction>
</comment>
<evidence type="ECO:0000256" key="4">
    <source>
        <dbReference type="ARBA" id="ARBA00023235"/>
    </source>
</evidence>
<gene>
    <name evidence="7" type="ORF">TVY486_1004640</name>
</gene>
<dbReference type="Gene3D" id="3.10.50.40">
    <property type="match status" value="1"/>
</dbReference>
<feature type="domain" description="PPIase FKBP-type" evidence="6">
    <location>
        <begin position="19"/>
        <end position="108"/>
    </location>
</feature>
<organism evidence="7">
    <name type="scientific">Trypanosoma vivax (strain Y486)</name>
    <dbReference type="NCBI Taxonomy" id="1055687"/>
    <lineage>
        <taxon>Eukaryota</taxon>
        <taxon>Discoba</taxon>
        <taxon>Euglenozoa</taxon>
        <taxon>Kinetoplastea</taxon>
        <taxon>Metakinetoplastina</taxon>
        <taxon>Trypanosomatida</taxon>
        <taxon>Trypanosomatidae</taxon>
        <taxon>Trypanosoma</taxon>
        <taxon>Duttonella</taxon>
    </lineage>
</organism>
<evidence type="ECO:0000256" key="1">
    <source>
        <dbReference type="ARBA" id="ARBA00000971"/>
    </source>
</evidence>
<keyword evidence="4 5" id="KW-0413">Isomerase</keyword>
<dbReference type="EMBL" id="HE573026">
    <property type="protein sequence ID" value="CCC51413.1"/>
    <property type="molecule type" value="Genomic_DNA"/>
</dbReference>
<name>G0U6B0_TRYVY</name>
<evidence type="ECO:0000256" key="3">
    <source>
        <dbReference type="ARBA" id="ARBA00023110"/>
    </source>
</evidence>
<reference evidence="7" key="1">
    <citation type="journal article" date="2012" name="Proc. Natl. Acad. Sci. U.S.A.">
        <title>Antigenic diversity is generated by distinct evolutionary mechanisms in African trypanosome species.</title>
        <authorList>
            <person name="Jackson A.P."/>
            <person name="Berry A."/>
            <person name="Aslett M."/>
            <person name="Allison H.C."/>
            <person name="Burton P."/>
            <person name="Vavrova-Anderson J."/>
            <person name="Brown R."/>
            <person name="Browne H."/>
            <person name="Corton N."/>
            <person name="Hauser H."/>
            <person name="Gamble J."/>
            <person name="Gilderthorp R."/>
            <person name="Marcello L."/>
            <person name="McQuillan J."/>
            <person name="Otto T.D."/>
            <person name="Quail M.A."/>
            <person name="Sanders M.J."/>
            <person name="van Tonder A."/>
            <person name="Ginger M.L."/>
            <person name="Field M.C."/>
            <person name="Barry J.D."/>
            <person name="Hertz-Fowler C."/>
            <person name="Berriman M."/>
        </authorList>
    </citation>
    <scope>NUCLEOTIDE SEQUENCE</scope>
    <source>
        <strain evidence="7">Y486</strain>
    </source>
</reference>
<dbReference type="EC" id="5.2.1.8" evidence="2 5"/>
<evidence type="ECO:0000256" key="2">
    <source>
        <dbReference type="ARBA" id="ARBA00013194"/>
    </source>
</evidence>
<keyword evidence="3 5" id="KW-0697">Rotamase</keyword>
<proteinExistence type="predicted"/>
<dbReference type="InterPro" id="IPR046357">
    <property type="entry name" value="PPIase_dom_sf"/>
</dbReference>
<dbReference type="InterPro" id="IPR050689">
    <property type="entry name" value="FKBP-type_PPIase"/>
</dbReference>
<evidence type="ECO:0000259" key="6">
    <source>
        <dbReference type="PROSITE" id="PS50059"/>
    </source>
</evidence>
<dbReference type="Pfam" id="PF00254">
    <property type="entry name" value="FKBP_C"/>
    <property type="match status" value="1"/>
</dbReference>
<dbReference type="GO" id="GO:0003755">
    <property type="term" value="F:peptidyl-prolyl cis-trans isomerase activity"/>
    <property type="evidence" value="ECO:0007669"/>
    <property type="project" value="UniProtKB-KW"/>
</dbReference>
<dbReference type="PANTHER" id="PTHR10516">
    <property type="entry name" value="PEPTIDYL-PROLYL CIS-TRANS ISOMERASE"/>
    <property type="match status" value="1"/>
</dbReference>
<dbReference type="AlphaFoldDB" id="G0U6B0"/>
<dbReference type="GO" id="GO:0005737">
    <property type="term" value="C:cytoplasm"/>
    <property type="evidence" value="ECO:0007669"/>
    <property type="project" value="TreeGrafter"/>
</dbReference>
<evidence type="ECO:0000313" key="7">
    <source>
        <dbReference type="EMBL" id="CCC51413.1"/>
    </source>
</evidence>